<evidence type="ECO:0000313" key="2">
    <source>
        <dbReference type="Proteomes" id="UP001247754"/>
    </source>
</evidence>
<dbReference type="Proteomes" id="UP001247754">
    <property type="component" value="Unassembled WGS sequence"/>
</dbReference>
<dbReference type="Gene3D" id="3.40.50.300">
    <property type="entry name" value="P-loop containing nucleotide triphosphate hydrolases"/>
    <property type="match status" value="1"/>
</dbReference>
<comment type="caution">
    <text evidence="1">The sequence shown here is derived from an EMBL/GenBank/DDBJ whole genome shotgun (WGS) entry which is preliminary data.</text>
</comment>
<evidence type="ECO:0008006" key="3">
    <source>
        <dbReference type="Google" id="ProtNLM"/>
    </source>
</evidence>
<dbReference type="RefSeq" id="WP_310459180.1">
    <property type="nucleotide sequence ID" value="NZ_JAVKPH010000044.1"/>
</dbReference>
<gene>
    <name evidence="1" type="ORF">RGD00_20885</name>
</gene>
<dbReference type="SUPFAM" id="SSF52540">
    <property type="entry name" value="P-loop containing nucleoside triphosphate hydrolases"/>
    <property type="match status" value="1"/>
</dbReference>
<dbReference type="InterPro" id="IPR027417">
    <property type="entry name" value="P-loop_NTPase"/>
</dbReference>
<dbReference type="EMBL" id="JAVKPH010000044">
    <property type="protein sequence ID" value="MDR5655069.1"/>
    <property type="molecule type" value="Genomic_DNA"/>
</dbReference>
<proteinExistence type="predicted"/>
<name>A0ABU1FDU3_9RHOB</name>
<accession>A0ABU1FDU3</accession>
<sequence length="242" mass="27865">MKIFIHIGDSRTGTTTLQSFLTENSAKLLELGIHYPRLPSSHKDSTAQHLLAFSLLDEWPAFAIKAKKPREQIWDELKQYIDGNMKLGGRLLISSEAFSSAGQEQIGFVKKTLSEHDVTPIFVKRDIEDWRRSMREQRIRRGFHEAELGGPAKYDLGAKKLANWANYFDVKVIHYSRNVISDIMAFLDINDTDFKIIENLNAQPPEGTIELLNTLNKIPMEEKNRVHFNETIFQWLVKHSAK</sequence>
<keyword evidence="2" id="KW-1185">Reference proteome</keyword>
<reference evidence="1 2" key="1">
    <citation type="submission" date="2023-09" db="EMBL/GenBank/DDBJ databases">
        <title>Xinfangfangia sedmenti sp. nov., isolated the sedment.</title>
        <authorList>
            <person name="Xu L."/>
        </authorList>
    </citation>
    <scope>NUCLEOTIDE SEQUENCE [LARGE SCALE GENOMIC DNA]</scope>
    <source>
        <strain evidence="1 2">LG-4</strain>
    </source>
</reference>
<organism evidence="1 2">
    <name type="scientific">Ruixingdingia sedimenti</name>
    <dbReference type="NCBI Taxonomy" id="3073604"/>
    <lineage>
        <taxon>Bacteria</taxon>
        <taxon>Pseudomonadati</taxon>
        <taxon>Pseudomonadota</taxon>
        <taxon>Alphaproteobacteria</taxon>
        <taxon>Rhodobacterales</taxon>
        <taxon>Paracoccaceae</taxon>
        <taxon>Ruixingdingia</taxon>
    </lineage>
</organism>
<protein>
    <recommendedName>
        <fullName evidence="3">Stf0 sulfotransferase</fullName>
    </recommendedName>
</protein>
<evidence type="ECO:0000313" key="1">
    <source>
        <dbReference type="EMBL" id="MDR5655069.1"/>
    </source>
</evidence>